<name>A0A564G715_9HYPH</name>
<reference evidence="1" key="2">
    <citation type="journal article" date="2021" name="Front. Microbiol.">
        <title>Comprehensive Comparative Genomics and Phenotyping of Methylobacterium Species.</title>
        <authorList>
            <person name="Alessa O."/>
            <person name="Ogura Y."/>
            <person name="Fujitani Y."/>
            <person name="Takami H."/>
            <person name="Hayashi T."/>
            <person name="Sahin N."/>
            <person name="Tani A."/>
        </authorList>
    </citation>
    <scope>NUCLEOTIDE SEQUENCE</scope>
    <source>
        <strain evidence="1">DSM 22415</strain>
    </source>
</reference>
<keyword evidence="4" id="KW-1185">Reference proteome</keyword>
<gene>
    <name evidence="1" type="ORF">IFDJLNFL_4970</name>
    <name evidence="2" type="ORF">MTDSW087_05610</name>
</gene>
<evidence type="ECO:0000313" key="3">
    <source>
        <dbReference type="Proteomes" id="UP000401717"/>
    </source>
</evidence>
<evidence type="ECO:0000313" key="4">
    <source>
        <dbReference type="Proteomes" id="UP001055303"/>
    </source>
</evidence>
<reference evidence="2 3" key="1">
    <citation type="submission" date="2019-06" db="EMBL/GenBank/DDBJ databases">
        <authorList>
            <person name="Rodrigo-Torres L."/>
            <person name="Arahal R. D."/>
            <person name="Lucena T."/>
        </authorList>
    </citation>
    <scope>NUCLEOTIDE SEQUENCE [LARGE SCALE GENOMIC DNA]</scope>
    <source>
        <strain evidence="2 3">SW08-7</strain>
    </source>
</reference>
<dbReference type="EMBL" id="BPQI01000183">
    <property type="protein sequence ID" value="GJD59044.1"/>
    <property type="molecule type" value="Genomic_DNA"/>
</dbReference>
<reference evidence="1" key="3">
    <citation type="submission" date="2021-08" db="EMBL/GenBank/DDBJ databases">
        <authorList>
            <person name="Tani A."/>
            <person name="Ola A."/>
            <person name="Ogura Y."/>
            <person name="Katsura K."/>
            <person name="Hayashi T."/>
        </authorList>
    </citation>
    <scope>NUCLEOTIDE SEQUENCE</scope>
    <source>
        <strain evidence="1">DSM 22415</strain>
    </source>
</reference>
<dbReference type="EMBL" id="CABFVH010000074">
    <property type="protein sequence ID" value="VUF15862.1"/>
    <property type="molecule type" value="Genomic_DNA"/>
</dbReference>
<evidence type="ECO:0000313" key="2">
    <source>
        <dbReference type="EMBL" id="VUF15862.1"/>
    </source>
</evidence>
<protein>
    <recommendedName>
        <fullName evidence="5">Transposase IS66 C-terminal domain-containing protein</fullName>
    </recommendedName>
</protein>
<accession>A0A564G715</accession>
<evidence type="ECO:0000313" key="1">
    <source>
        <dbReference type="EMBL" id="GJD59044.1"/>
    </source>
</evidence>
<sequence length="66" mass="6972">MTPGKVEPTNNASERLLCPAVVQRKVTNGYRAMWAADGEAAVRTVVDTARLIGTNPFGAILKSVSA</sequence>
<dbReference type="Proteomes" id="UP001055303">
    <property type="component" value="Unassembled WGS sequence"/>
</dbReference>
<proteinExistence type="predicted"/>
<dbReference type="AlphaFoldDB" id="A0A564G715"/>
<organism evidence="2 3">
    <name type="scientific">Methylobacterium dankookense</name>
    <dbReference type="NCBI Taxonomy" id="560405"/>
    <lineage>
        <taxon>Bacteria</taxon>
        <taxon>Pseudomonadati</taxon>
        <taxon>Pseudomonadota</taxon>
        <taxon>Alphaproteobacteria</taxon>
        <taxon>Hyphomicrobiales</taxon>
        <taxon>Methylobacteriaceae</taxon>
        <taxon>Methylobacterium</taxon>
    </lineage>
</organism>
<evidence type="ECO:0008006" key="5">
    <source>
        <dbReference type="Google" id="ProtNLM"/>
    </source>
</evidence>
<dbReference type="Proteomes" id="UP000401717">
    <property type="component" value="Unassembled WGS sequence"/>
</dbReference>